<evidence type="ECO:0000256" key="1">
    <source>
        <dbReference type="SAM" id="Phobius"/>
    </source>
</evidence>
<dbReference type="EMBL" id="QMDX01000002">
    <property type="protein sequence ID" value="TSD15262.1"/>
    <property type="molecule type" value="Genomic_DNA"/>
</dbReference>
<sequence length="106" mass="11050">MATDTAERPTAHLRGVTVTTLAALAGIAAALVSSTVATGATDRSALFVLVGFTFAQFAVLQGIDVAGLLELNVDEFGAKDVLYVVFMTFSFWFVCWGVLLSSGASL</sequence>
<accession>A0A554ND04</accession>
<dbReference type="OrthoDB" id="50040at2157"/>
<protein>
    <submittedName>
        <fullName evidence="2">Uncharacterized protein</fullName>
    </submittedName>
</protein>
<keyword evidence="3" id="KW-1185">Reference proteome</keyword>
<proteinExistence type="predicted"/>
<feature type="transmembrane region" description="Helical" evidence="1">
    <location>
        <begin position="12"/>
        <end position="33"/>
    </location>
</feature>
<dbReference type="AlphaFoldDB" id="A0A554ND04"/>
<comment type="caution">
    <text evidence="2">The sequence shown here is derived from an EMBL/GenBank/DDBJ whole genome shotgun (WGS) entry which is preliminary data.</text>
</comment>
<keyword evidence="1" id="KW-0812">Transmembrane</keyword>
<dbReference type="InParanoid" id="A0A554ND04"/>
<organism evidence="2 3">
    <name type="scientific">Haloglomus irregulare</name>
    <dbReference type="NCBI Taxonomy" id="2234134"/>
    <lineage>
        <taxon>Archaea</taxon>
        <taxon>Methanobacteriati</taxon>
        <taxon>Methanobacteriota</taxon>
        <taxon>Stenosarchaea group</taxon>
        <taxon>Halobacteria</taxon>
        <taxon>Halobacteriales</taxon>
        <taxon>Natronomonadaceae</taxon>
        <taxon>Haloglomus</taxon>
    </lineage>
</organism>
<dbReference type="Proteomes" id="UP000319894">
    <property type="component" value="Unassembled WGS sequence"/>
</dbReference>
<feature type="transmembrane region" description="Helical" evidence="1">
    <location>
        <begin position="45"/>
        <end position="69"/>
    </location>
</feature>
<feature type="transmembrane region" description="Helical" evidence="1">
    <location>
        <begin position="81"/>
        <end position="100"/>
    </location>
</feature>
<reference evidence="2 3" key="1">
    <citation type="submission" date="2018-06" db="EMBL/GenBank/DDBJ databases">
        <title>Natronomonas sp. F16-60 a new haloarchaeon isolated from a solar saltern of Isla Cristina, Huelva, Spain.</title>
        <authorList>
            <person name="Duran-Viseras A."/>
            <person name="Sanchez-Porro C."/>
            <person name="Ventosa A."/>
        </authorList>
    </citation>
    <scope>NUCLEOTIDE SEQUENCE [LARGE SCALE GENOMIC DNA]</scope>
    <source>
        <strain evidence="2 3">F16-60</strain>
    </source>
</reference>
<keyword evidence="1" id="KW-1133">Transmembrane helix</keyword>
<evidence type="ECO:0000313" key="3">
    <source>
        <dbReference type="Proteomes" id="UP000319894"/>
    </source>
</evidence>
<keyword evidence="1" id="KW-0472">Membrane</keyword>
<name>A0A554ND04_9EURY</name>
<dbReference type="InterPro" id="IPR043941">
    <property type="entry name" value="EMC6-arch"/>
</dbReference>
<gene>
    <name evidence="2" type="ORF">DP107_05280</name>
</gene>
<dbReference type="Pfam" id="PF19094">
    <property type="entry name" value="EMC6_arch"/>
    <property type="match status" value="1"/>
</dbReference>
<evidence type="ECO:0000313" key="2">
    <source>
        <dbReference type="EMBL" id="TSD15262.1"/>
    </source>
</evidence>
<dbReference type="RefSeq" id="WP_144261103.1">
    <property type="nucleotide sequence ID" value="NZ_QMDX01000002.1"/>
</dbReference>